<comment type="caution">
    <text evidence="1">The sequence shown here is derived from an EMBL/GenBank/DDBJ whole genome shotgun (WGS) entry which is preliminary data.</text>
</comment>
<proteinExistence type="predicted"/>
<protein>
    <recommendedName>
        <fullName evidence="3">HAT C-terminal dimerisation domain-containing protein</fullName>
    </recommendedName>
</protein>
<organism evidence="1 2">
    <name type="scientific">Coprinellus micaceus</name>
    <name type="common">Glistening ink-cap mushroom</name>
    <name type="synonym">Coprinus micaceus</name>
    <dbReference type="NCBI Taxonomy" id="71717"/>
    <lineage>
        <taxon>Eukaryota</taxon>
        <taxon>Fungi</taxon>
        <taxon>Dikarya</taxon>
        <taxon>Basidiomycota</taxon>
        <taxon>Agaricomycotina</taxon>
        <taxon>Agaricomycetes</taxon>
        <taxon>Agaricomycetidae</taxon>
        <taxon>Agaricales</taxon>
        <taxon>Agaricineae</taxon>
        <taxon>Psathyrellaceae</taxon>
        <taxon>Coprinellus</taxon>
    </lineage>
</organism>
<name>A0A4Y7SY65_COPMI</name>
<dbReference type="OrthoDB" id="1607513at2759"/>
<dbReference type="Proteomes" id="UP000298030">
    <property type="component" value="Unassembled WGS sequence"/>
</dbReference>
<sequence>LDNSDIPHRTRLAQLIVQSFAKEYQNMVDEIAASLGRVSFTSDIWSRHNLQSYMAVTAHYIIRTSKGK</sequence>
<evidence type="ECO:0000313" key="1">
    <source>
        <dbReference type="EMBL" id="TEB26169.1"/>
    </source>
</evidence>
<feature type="non-terminal residue" evidence="1">
    <location>
        <position position="68"/>
    </location>
</feature>
<dbReference type="AlphaFoldDB" id="A0A4Y7SY65"/>
<reference evidence="1 2" key="1">
    <citation type="journal article" date="2019" name="Nat. Ecol. Evol.">
        <title>Megaphylogeny resolves global patterns of mushroom evolution.</title>
        <authorList>
            <person name="Varga T."/>
            <person name="Krizsan K."/>
            <person name="Foldi C."/>
            <person name="Dima B."/>
            <person name="Sanchez-Garcia M."/>
            <person name="Sanchez-Ramirez S."/>
            <person name="Szollosi G.J."/>
            <person name="Szarkandi J.G."/>
            <person name="Papp V."/>
            <person name="Albert L."/>
            <person name="Andreopoulos W."/>
            <person name="Angelini C."/>
            <person name="Antonin V."/>
            <person name="Barry K.W."/>
            <person name="Bougher N.L."/>
            <person name="Buchanan P."/>
            <person name="Buyck B."/>
            <person name="Bense V."/>
            <person name="Catcheside P."/>
            <person name="Chovatia M."/>
            <person name="Cooper J."/>
            <person name="Damon W."/>
            <person name="Desjardin D."/>
            <person name="Finy P."/>
            <person name="Geml J."/>
            <person name="Haridas S."/>
            <person name="Hughes K."/>
            <person name="Justo A."/>
            <person name="Karasinski D."/>
            <person name="Kautmanova I."/>
            <person name="Kiss B."/>
            <person name="Kocsube S."/>
            <person name="Kotiranta H."/>
            <person name="LaButti K.M."/>
            <person name="Lechner B.E."/>
            <person name="Liimatainen K."/>
            <person name="Lipzen A."/>
            <person name="Lukacs Z."/>
            <person name="Mihaltcheva S."/>
            <person name="Morgado L.N."/>
            <person name="Niskanen T."/>
            <person name="Noordeloos M.E."/>
            <person name="Ohm R.A."/>
            <person name="Ortiz-Santana B."/>
            <person name="Ovrebo C."/>
            <person name="Racz N."/>
            <person name="Riley R."/>
            <person name="Savchenko A."/>
            <person name="Shiryaev A."/>
            <person name="Soop K."/>
            <person name="Spirin V."/>
            <person name="Szebenyi C."/>
            <person name="Tomsovsky M."/>
            <person name="Tulloss R.E."/>
            <person name="Uehling J."/>
            <person name="Grigoriev I.V."/>
            <person name="Vagvolgyi C."/>
            <person name="Papp T."/>
            <person name="Martin F.M."/>
            <person name="Miettinen O."/>
            <person name="Hibbett D.S."/>
            <person name="Nagy L.G."/>
        </authorList>
    </citation>
    <scope>NUCLEOTIDE SEQUENCE [LARGE SCALE GENOMIC DNA]</scope>
    <source>
        <strain evidence="1 2">FP101781</strain>
    </source>
</reference>
<evidence type="ECO:0000313" key="2">
    <source>
        <dbReference type="Proteomes" id="UP000298030"/>
    </source>
</evidence>
<keyword evidence="2" id="KW-1185">Reference proteome</keyword>
<dbReference type="EMBL" id="QPFP01000050">
    <property type="protein sequence ID" value="TEB26169.1"/>
    <property type="molecule type" value="Genomic_DNA"/>
</dbReference>
<feature type="non-terminal residue" evidence="1">
    <location>
        <position position="1"/>
    </location>
</feature>
<accession>A0A4Y7SY65</accession>
<gene>
    <name evidence="1" type="ORF">FA13DRAFT_1586269</name>
</gene>
<evidence type="ECO:0008006" key="3">
    <source>
        <dbReference type="Google" id="ProtNLM"/>
    </source>
</evidence>